<keyword evidence="7" id="KW-0998">Cell outer membrane</keyword>
<keyword evidence="6" id="KW-0472">Membrane</keyword>
<dbReference type="OrthoDB" id="9813458at2"/>
<keyword evidence="12" id="KW-1185">Reference proteome</keyword>
<protein>
    <submittedName>
        <fullName evidence="10">Outer membrane protein TolC</fullName>
    </submittedName>
    <submittedName>
        <fullName evidence="11">TolC family outer membrane protein</fullName>
    </submittedName>
</protein>
<keyword evidence="3" id="KW-0813">Transport</keyword>
<evidence type="ECO:0000256" key="4">
    <source>
        <dbReference type="ARBA" id="ARBA00022452"/>
    </source>
</evidence>
<evidence type="ECO:0000256" key="5">
    <source>
        <dbReference type="ARBA" id="ARBA00022692"/>
    </source>
</evidence>
<gene>
    <name evidence="10" type="primary">tolC</name>
    <name evidence="11" type="ORF">CC99x_001295</name>
    <name evidence="10" type="ORF">CC99x_00547</name>
</gene>
<dbReference type="InterPro" id="IPR003423">
    <property type="entry name" value="OMP_efflux"/>
</dbReference>
<evidence type="ECO:0000313" key="10">
    <source>
        <dbReference type="EMBL" id="KRG19535.1"/>
    </source>
</evidence>
<dbReference type="PATRIC" id="fig|1590042.3.peg.565"/>
<dbReference type="Pfam" id="PF02321">
    <property type="entry name" value="OEP"/>
    <property type="match status" value="2"/>
</dbReference>
<dbReference type="STRING" id="437022.CC99x_00547"/>
<dbReference type="Gene3D" id="1.20.1600.10">
    <property type="entry name" value="Outer membrane efflux proteins (OEP)"/>
    <property type="match status" value="1"/>
</dbReference>
<evidence type="ECO:0000256" key="1">
    <source>
        <dbReference type="ARBA" id="ARBA00004442"/>
    </source>
</evidence>
<feature type="signal peptide" evidence="9">
    <location>
        <begin position="1"/>
        <end position="19"/>
    </location>
</feature>
<evidence type="ECO:0000256" key="8">
    <source>
        <dbReference type="SAM" id="Coils"/>
    </source>
</evidence>
<comment type="subcellular location">
    <subcellularLocation>
        <location evidence="1">Cell outer membrane</location>
    </subcellularLocation>
</comment>
<keyword evidence="8" id="KW-0175">Coiled coil</keyword>
<evidence type="ECO:0000256" key="2">
    <source>
        <dbReference type="ARBA" id="ARBA00007613"/>
    </source>
</evidence>
<feature type="chain" id="PRO_5043129628" evidence="9">
    <location>
        <begin position="20"/>
        <end position="432"/>
    </location>
</feature>
<dbReference type="NCBIfam" id="TIGR01844">
    <property type="entry name" value="type_I_sec_TolC"/>
    <property type="match status" value="1"/>
</dbReference>
<dbReference type="GO" id="GO:1990281">
    <property type="term" value="C:efflux pump complex"/>
    <property type="evidence" value="ECO:0007669"/>
    <property type="project" value="TreeGrafter"/>
</dbReference>
<evidence type="ECO:0000256" key="9">
    <source>
        <dbReference type="SAM" id="SignalP"/>
    </source>
</evidence>
<dbReference type="InterPro" id="IPR051906">
    <property type="entry name" value="TolC-like"/>
</dbReference>
<reference evidence="11" key="3">
    <citation type="submission" date="2021-06" db="EMBL/GenBank/DDBJ databases">
        <title>Genomic Description and Analysis of Intracellular Bacteria, Candidatus Berkiella cookevillensis and Candidatus Berkiella aquae.</title>
        <authorList>
            <person name="Kidane D.T."/>
            <person name="Mehari Y.T."/>
            <person name="Rice F.C."/>
            <person name="Arivett B.A."/>
            <person name="Farone A.L."/>
            <person name="Berk S.G."/>
            <person name="Farone M.B."/>
        </authorList>
    </citation>
    <scope>NUCLEOTIDE SEQUENCE</scope>
    <source>
        <strain evidence="11">CC99</strain>
    </source>
</reference>
<dbReference type="AlphaFoldDB" id="A0A0Q9YG58"/>
<dbReference type="SUPFAM" id="SSF56954">
    <property type="entry name" value="Outer membrane efflux proteins (OEP)"/>
    <property type="match status" value="1"/>
</dbReference>
<dbReference type="GO" id="GO:0009279">
    <property type="term" value="C:cell outer membrane"/>
    <property type="evidence" value="ECO:0007669"/>
    <property type="project" value="UniProtKB-SubCell"/>
</dbReference>
<dbReference type="InterPro" id="IPR010130">
    <property type="entry name" value="T1SS_OMP_TolC"/>
</dbReference>
<dbReference type="GO" id="GO:0015562">
    <property type="term" value="F:efflux transmembrane transporter activity"/>
    <property type="evidence" value="ECO:0007669"/>
    <property type="project" value="InterPro"/>
</dbReference>
<dbReference type="RefSeq" id="WP_057623412.1">
    <property type="nucleotide sequence ID" value="NZ_LKHV02000001.1"/>
</dbReference>
<accession>A0A0Q9YG58</accession>
<feature type="coiled-coil region" evidence="8">
    <location>
        <begin position="312"/>
        <end position="339"/>
    </location>
</feature>
<dbReference type="EMBL" id="LKHV02000001">
    <property type="protein sequence ID" value="MCS5707532.1"/>
    <property type="molecule type" value="Genomic_DNA"/>
</dbReference>
<organism evidence="10">
    <name type="scientific">Candidatus Berkiella cookevillensis</name>
    <dbReference type="NCBI Taxonomy" id="437022"/>
    <lineage>
        <taxon>Bacteria</taxon>
        <taxon>Pseudomonadati</taxon>
        <taxon>Pseudomonadota</taxon>
        <taxon>Gammaproteobacteria</taxon>
        <taxon>Candidatus Berkiellales</taxon>
        <taxon>Candidatus Berkiellaceae</taxon>
        <taxon>Candidatus Berkiella</taxon>
    </lineage>
</organism>
<evidence type="ECO:0000313" key="12">
    <source>
        <dbReference type="Proteomes" id="UP000051494"/>
    </source>
</evidence>
<keyword evidence="9" id="KW-0732">Signal</keyword>
<reference evidence="11" key="2">
    <citation type="journal article" date="2016" name="Genome Announc.">
        <title>Draft Genome Sequences of Two Novel Amoeba-Resistant Intranuclear Bacteria, 'Candidatus Berkiella cookevillensis' and 'Candidatus Berkiella aquae'.</title>
        <authorList>
            <person name="Mehari Y.T."/>
            <person name="Arivett B.A."/>
            <person name="Farone A.L."/>
            <person name="Gunderson J.H."/>
            <person name="Farone M.B."/>
        </authorList>
    </citation>
    <scope>NUCLEOTIDE SEQUENCE</scope>
    <source>
        <strain evidence="11">CC99</strain>
    </source>
</reference>
<keyword evidence="5" id="KW-0812">Transmembrane</keyword>
<name>A0A0Q9YG58_9GAMM</name>
<evidence type="ECO:0000256" key="7">
    <source>
        <dbReference type="ARBA" id="ARBA00023237"/>
    </source>
</evidence>
<dbReference type="GO" id="GO:0015288">
    <property type="term" value="F:porin activity"/>
    <property type="evidence" value="ECO:0007669"/>
    <property type="project" value="TreeGrafter"/>
</dbReference>
<dbReference type="Proteomes" id="UP000051494">
    <property type="component" value="Unassembled WGS sequence"/>
</dbReference>
<dbReference type="EMBL" id="LKHV01000002">
    <property type="protein sequence ID" value="KRG19535.1"/>
    <property type="molecule type" value="Genomic_DNA"/>
</dbReference>
<keyword evidence="4" id="KW-1134">Transmembrane beta strand</keyword>
<sequence length="432" mass="47970">MLKHFLFAISMCLCLQAQATFDLEQIYLLALDNDPTLKAQADALRANQQALPKAIAVMLPNLSGGYTTTGNNNALVSSNHYNTRNYGLTLTQPIFHPEQWGQVSQAHHIQKQAYALYLASIQDLVIRVSERYFAILGAQDDLLFARGQRKAFARQLEQTQQRFEVGLIPITDVHEAKARHDSAAAREISAENTVANEYEKLREIIKIPVEDIVTYPRTQALDLQAPQPNDQEAWVTTAHVQNLNVVAAHENSKQLKAVIGIQAAGHFPKVDTTASVQRNKSTPPFDNTNLSRSISLNVSIPLFEGGGAYFRTKEASARYDEAQMKLEATQRAADSQTRQSFRGVLTRISEVNALNEAVKSNQSALNATQAAYEVGTRTIVDVLNAESDLLSAVRDHSVSRYNYLLEGLRLKRAAGNLTQDDLFQVNQIIINK</sequence>
<comment type="caution">
    <text evidence="10">The sequence shown here is derived from an EMBL/GenBank/DDBJ whole genome shotgun (WGS) entry which is preliminary data.</text>
</comment>
<evidence type="ECO:0000256" key="3">
    <source>
        <dbReference type="ARBA" id="ARBA00022448"/>
    </source>
</evidence>
<comment type="similarity">
    <text evidence="2">Belongs to the outer membrane factor (OMF) (TC 1.B.17) family.</text>
</comment>
<dbReference type="PANTHER" id="PTHR30026">
    <property type="entry name" value="OUTER MEMBRANE PROTEIN TOLC"/>
    <property type="match status" value="1"/>
</dbReference>
<evidence type="ECO:0000313" key="11">
    <source>
        <dbReference type="EMBL" id="MCS5707532.1"/>
    </source>
</evidence>
<proteinExistence type="inferred from homology"/>
<evidence type="ECO:0000256" key="6">
    <source>
        <dbReference type="ARBA" id="ARBA00023136"/>
    </source>
</evidence>
<dbReference type="PANTHER" id="PTHR30026:SF20">
    <property type="entry name" value="OUTER MEMBRANE PROTEIN TOLC"/>
    <property type="match status" value="1"/>
</dbReference>
<reference evidence="10" key="1">
    <citation type="submission" date="2015-09" db="EMBL/GenBank/DDBJ databases">
        <title>Draft Genome Sequences of Two Novel Amoeba-resistant Intranuclear Bacteria, Candidatus Berkiella cookevillensis and Candidatus Berkiella aquae.</title>
        <authorList>
            <person name="Mehari Y.T."/>
            <person name="Arivett B.A."/>
            <person name="Farone A.L."/>
            <person name="Gunderson J.H."/>
            <person name="Farone M.B."/>
        </authorList>
    </citation>
    <scope>NUCLEOTIDE SEQUENCE [LARGE SCALE GENOMIC DNA]</scope>
    <source>
        <strain evidence="10">CC99</strain>
    </source>
</reference>